<accession>A0ABW1P0B2</accession>
<evidence type="ECO:0000259" key="1">
    <source>
        <dbReference type="PROSITE" id="PS50263"/>
    </source>
</evidence>
<dbReference type="Proteomes" id="UP001596220">
    <property type="component" value="Unassembled WGS sequence"/>
</dbReference>
<keyword evidence="3" id="KW-1185">Reference proteome</keyword>
<proteinExistence type="predicted"/>
<name>A0ABW1P0B2_9PSEU</name>
<comment type="caution">
    <text evidence="2">The sequence shown here is derived from an EMBL/GenBank/DDBJ whole genome shotgun (WGS) entry which is preliminary data.</text>
</comment>
<dbReference type="RefSeq" id="WP_380632099.1">
    <property type="nucleotide sequence ID" value="NZ_JBHSQO010000001.1"/>
</dbReference>
<evidence type="ECO:0000313" key="3">
    <source>
        <dbReference type="Proteomes" id="UP001596220"/>
    </source>
</evidence>
<dbReference type="InterPro" id="IPR036526">
    <property type="entry name" value="C-N_Hydrolase_sf"/>
</dbReference>
<gene>
    <name evidence="2" type="ORF">ACFP3R_01980</name>
</gene>
<dbReference type="SUPFAM" id="SSF56317">
    <property type="entry name" value="Carbon-nitrogen hydrolase"/>
    <property type="match status" value="1"/>
</dbReference>
<dbReference type="CDD" id="cd07197">
    <property type="entry name" value="nitrilase"/>
    <property type="match status" value="1"/>
</dbReference>
<sequence>MITVAVAQPRCTAHDVAANAAAHAEAVRAAAARVVVFPELSLTGYHLDAPEVSFDLLAPLVEACAETGATALAGAPVAQRHIGVLEVTGSGVRVAYRKVWLGPLEAVCFDPGPGPAAIEVDGVRLGLAVCRDTGVPRHAADTAALGVHAYLAGVLEHDVDADVVAARARRIAVGHGLWVAVASFAGSTGEGFSRAAGGSGIWDPSGEQVAAAGTAVGAVVSAVLDRR</sequence>
<evidence type="ECO:0000313" key="2">
    <source>
        <dbReference type="EMBL" id="MFC6088032.1"/>
    </source>
</evidence>
<dbReference type="InterPro" id="IPR003010">
    <property type="entry name" value="C-N_Hydrolase"/>
</dbReference>
<dbReference type="EMBL" id="JBHSQO010000001">
    <property type="protein sequence ID" value="MFC6088032.1"/>
    <property type="molecule type" value="Genomic_DNA"/>
</dbReference>
<dbReference type="Gene3D" id="3.60.110.10">
    <property type="entry name" value="Carbon-nitrogen hydrolase"/>
    <property type="match status" value="1"/>
</dbReference>
<protein>
    <submittedName>
        <fullName evidence="2">Carbon-nitrogen hydrolase family protein</fullName>
    </submittedName>
</protein>
<dbReference type="GO" id="GO:0016787">
    <property type="term" value="F:hydrolase activity"/>
    <property type="evidence" value="ECO:0007669"/>
    <property type="project" value="UniProtKB-KW"/>
</dbReference>
<reference evidence="3" key="1">
    <citation type="journal article" date="2019" name="Int. J. Syst. Evol. Microbiol.">
        <title>The Global Catalogue of Microorganisms (GCM) 10K type strain sequencing project: providing services to taxonomists for standard genome sequencing and annotation.</title>
        <authorList>
            <consortium name="The Broad Institute Genomics Platform"/>
            <consortium name="The Broad Institute Genome Sequencing Center for Infectious Disease"/>
            <person name="Wu L."/>
            <person name="Ma J."/>
        </authorList>
    </citation>
    <scope>NUCLEOTIDE SEQUENCE [LARGE SCALE GENOMIC DNA]</scope>
    <source>
        <strain evidence="3">CGMCC 4.7246</strain>
    </source>
</reference>
<feature type="domain" description="CN hydrolase" evidence="1">
    <location>
        <begin position="2"/>
        <end position="226"/>
    </location>
</feature>
<organism evidence="2 3">
    <name type="scientific">Saccharothrix lopnurensis</name>
    <dbReference type="NCBI Taxonomy" id="1670621"/>
    <lineage>
        <taxon>Bacteria</taxon>
        <taxon>Bacillati</taxon>
        <taxon>Actinomycetota</taxon>
        <taxon>Actinomycetes</taxon>
        <taxon>Pseudonocardiales</taxon>
        <taxon>Pseudonocardiaceae</taxon>
        <taxon>Saccharothrix</taxon>
    </lineage>
</organism>
<keyword evidence="2" id="KW-0378">Hydrolase</keyword>
<dbReference type="PROSITE" id="PS50263">
    <property type="entry name" value="CN_HYDROLASE"/>
    <property type="match status" value="1"/>
</dbReference>
<dbReference type="Pfam" id="PF00795">
    <property type="entry name" value="CN_hydrolase"/>
    <property type="match status" value="1"/>
</dbReference>